<feature type="transmembrane region" description="Helical" evidence="3">
    <location>
        <begin position="524"/>
        <end position="546"/>
    </location>
</feature>
<dbReference type="InterPro" id="IPR023155">
    <property type="entry name" value="Cyt_c-552/4"/>
</dbReference>
<dbReference type="InterPro" id="IPR024673">
    <property type="entry name" value="Octahem_Cyt_c"/>
</dbReference>
<organism evidence="6 7">
    <name type="scientific">Sinisalibacter aestuarii</name>
    <dbReference type="NCBI Taxonomy" id="2949426"/>
    <lineage>
        <taxon>Bacteria</taxon>
        <taxon>Pseudomonadati</taxon>
        <taxon>Pseudomonadota</taxon>
        <taxon>Alphaproteobacteria</taxon>
        <taxon>Rhodobacterales</taxon>
        <taxon>Roseobacteraceae</taxon>
        <taxon>Sinisalibacter</taxon>
    </lineage>
</organism>
<dbReference type="SUPFAM" id="SSF48695">
    <property type="entry name" value="Multiheme cytochromes"/>
    <property type="match status" value="1"/>
</dbReference>
<dbReference type="Gene3D" id="1.10.1130.10">
    <property type="entry name" value="Flavocytochrome C3, Chain A"/>
    <property type="match status" value="1"/>
</dbReference>
<evidence type="ECO:0000313" key="7">
    <source>
        <dbReference type="Proteomes" id="UP001144205"/>
    </source>
</evidence>
<keyword evidence="3" id="KW-0812">Transmembrane</keyword>
<dbReference type="RefSeq" id="WP_281841492.1">
    <property type="nucleotide sequence ID" value="NZ_BROH01000003.1"/>
</dbReference>
<evidence type="ECO:0000256" key="1">
    <source>
        <dbReference type="ARBA" id="ARBA00022729"/>
    </source>
</evidence>
<dbReference type="Pfam" id="PF13435">
    <property type="entry name" value="Cytochrome_C554"/>
    <property type="match status" value="1"/>
</dbReference>
<keyword evidence="3" id="KW-0472">Membrane</keyword>
<feature type="region of interest" description="Disordered" evidence="2">
    <location>
        <begin position="27"/>
        <end position="47"/>
    </location>
</feature>
<dbReference type="Pfam" id="PF11783">
    <property type="entry name" value="Cytochrome_cB"/>
    <property type="match status" value="1"/>
</dbReference>
<sequence length="555" mass="59512">MKNTLRWAAMALGLGLWLGFGGAGLAQDEAPSTPTPPPAPVSAANTTTADHSKFEILQQQFASGPEVTAACLSCHTEADDQVMHSIHFQWEYESESGQLLGKSNVINAFCGNVAGNEPRCTSCHAGYGWDDMSSPPPQQSTAVDCLACHDRSGQYTKSATGAGHPPLDPVKPGTQTITGAPAWAVDLTSAAQSVGMPGRENCGNCHFYGGGGDNVKHGDLSSVLFNPPLAVDVHMSPEGENFTCSTCHVSDQHQWAGSRYDVAATDHPDIKPGAGRDTASCESCHSETPHPNTLMGMKINDHVDVVACQTCHIPEFARGGVATKTVWDWSTAGRLDADGKQIHEENFIQSDGAALHTYLSTKGDFEWGENVEPIYAWFDGHVEYTTGDQTIDPAAVVEVNRIHGEAGDGESRIWPFKRMEGRQAYDSVNNRLAYSHVWGPTTDTAFWTNFDWSKAIEAGMKAAGAEYSGEFGFVDTHMYWPITHMVAPAEDAMDCAECHADDSRLAGLDGIYMPGTQSMSVVGMLGRLMVLAALAGVIGHGLIRLVTRRKGGSHE</sequence>
<dbReference type="InterPro" id="IPR036280">
    <property type="entry name" value="Multihaem_cyt_sf"/>
</dbReference>
<evidence type="ECO:0000313" key="6">
    <source>
        <dbReference type="EMBL" id="GKY87504.1"/>
    </source>
</evidence>
<feature type="chain" id="PRO_5046378293" evidence="4">
    <location>
        <begin position="27"/>
        <end position="555"/>
    </location>
</feature>
<accession>A0ABQ5LRE8</accession>
<dbReference type="NCBIfam" id="TIGR04315">
    <property type="entry name" value="octaheme_Shew"/>
    <property type="match status" value="1"/>
</dbReference>
<evidence type="ECO:0000259" key="5">
    <source>
        <dbReference type="Pfam" id="PF13435"/>
    </source>
</evidence>
<dbReference type="PANTHER" id="PTHR35038:SF5">
    <property type="entry name" value="CYTOCHROME C-TYPE PROTEIN NRFB"/>
    <property type="match status" value="1"/>
</dbReference>
<feature type="signal peptide" evidence="4">
    <location>
        <begin position="1"/>
        <end position="26"/>
    </location>
</feature>
<evidence type="ECO:0000256" key="4">
    <source>
        <dbReference type="SAM" id="SignalP"/>
    </source>
</evidence>
<keyword evidence="3" id="KW-1133">Transmembrane helix</keyword>
<proteinExistence type="predicted"/>
<gene>
    <name evidence="6" type="ORF">STA1M1_13730</name>
</gene>
<protein>
    <submittedName>
        <fullName evidence="6">Cytochrome c</fullName>
    </submittedName>
</protein>
<dbReference type="Proteomes" id="UP001144205">
    <property type="component" value="Unassembled WGS sequence"/>
</dbReference>
<dbReference type="PANTHER" id="PTHR35038">
    <property type="entry name" value="DISSIMILATORY SULFITE REDUCTASE SIRA"/>
    <property type="match status" value="1"/>
</dbReference>
<evidence type="ECO:0000256" key="3">
    <source>
        <dbReference type="SAM" id="Phobius"/>
    </source>
</evidence>
<comment type="caution">
    <text evidence="6">The sequence shown here is derived from an EMBL/GenBank/DDBJ whole genome shotgun (WGS) entry which is preliminary data.</text>
</comment>
<dbReference type="InterPro" id="IPR051829">
    <property type="entry name" value="Multiheme_Cytochr_ET"/>
</dbReference>
<reference evidence="6" key="1">
    <citation type="journal article" date="2023" name="Int. J. Syst. Evol. Microbiol.">
        <title>Sinisalibacter aestuarii sp. nov., isolated from estuarine sediment of the Arakawa River.</title>
        <authorList>
            <person name="Arafat S.T."/>
            <person name="Hirano S."/>
            <person name="Sato A."/>
            <person name="Takeuchi K."/>
            <person name="Yasuda T."/>
            <person name="Terahara T."/>
            <person name="Hamada M."/>
            <person name="Kobayashi T."/>
        </authorList>
    </citation>
    <scope>NUCLEOTIDE SEQUENCE</scope>
    <source>
        <strain evidence="6">B-399</strain>
    </source>
</reference>
<evidence type="ECO:0000256" key="2">
    <source>
        <dbReference type="SAM" id="MobiDB-lite"/>
    </source>
</evidence>
<dbReference type="EMBL" id="BROH01000003">
    <property type="protein sequence ID" value="GKY87504.1"/>
    <property type="molecule type" value="Genomic_DNA"/>
</dbReference>
<keyword evidence="7" id="KW-1185">Reference proteome</keyword>
<keyword evidence="1 4" id="KW-0732">Signal</keyword>
<dbReference type="PIRSF" id="PIRSF039014">
    <property type="entry name" value="OTR_cyc"/>
    <property type="match status" value="1"/>
</dbReference>
<feature type="domain" description="Cytochrome c-552/4" evidence="5">
    <location>
        <begin position="70"/>
        <end position="149"/>
    </location>
</feature>
<name>A0ABQ5LRE8_9RHOB</name>